<dbReference type="InterPro" id="IPR000160">
    <property type="entry name" value="GGDEF_dom"/>
</dbReference>
<dbReference type="PANTHER" id="PTHR45138">
    <property type="entry name" value="REGULATORY COMPONENTS OF SENSORY TRANSDUCTION SYSTEM"/>
    <property type="match status" value="1"/>
</dbReference>
<evidence type="ECO:0000313" key="3">
    <source>
        <dbReference type="EMBL" id="NRN69750.1"/>
    </source>
</evidence>
<dbReference type="InterPro" id="IPR043128">
    <property type="entry name" value="Rev_trsase/Diguanyl_cyclase"/>
</dbReference>
<keyword evidence="4" id="KW-1185">Reference proteome</keyword>
<keyword evidence="1" id="KW-1133">Transmembrane helix</keyword>
<comment type="caution">
    <text evidence="3">The sequence shown here is derived from an EMBL/GenBank/DDBJ whole genome shotgun (WGS) entry which is preliminary data.</text>
</comment>
<feature type="transmembrane region" description="Helical" evidence="1">
    <location>
        <begin position="20"/>
        <end position="37"/>
    </location>
</feature>
<sequence>MTDQIARRWTLWRLPRRALIGYPILSLAGAFTALSTIPVRSENLLPFGLLIFCAVVYPELSRPIERLRRTGRPFIDLNSVWMFAAVLLLHPALSAAVIVASYTSQWIRNRSGKAVSAAATIVAGYAAYAFLAWVSVVPFDRMPRDVASFGLVVSAGLVFLIVDSVLIYYAAPHDLEAGDYALSGSAIALGIVLAWALVDWPIILVLIVGIALALHRGVLIRQLRDQVRVDSKTGLLNSASWSKDATARLRHGGSSALLMLDLDNFKTINDKYGHLVGDKHLKAVADVLKSEVRGTDVVGRFGGEEFVILLPCTSLDDALAVAERIRRRIDNLGTVTVSVGVAAHPEHGSSLDEVVNAADLALLAAKTAGRNRTLLFAAPQAPGW</sequence>
<reference evidence="3 4" key="1">
    <citation type="submission" date="2020-01" db="EMBL/GenBank/DDBJ databases">
        <title>Kibdelosporangium persica a novel Actinomycetes from a hot desert in Iran.</title>
        <authorList>
            <person name="Safaei N."/>
            <person name="Zaburannyi N."/>
            <person name="Mueller R."/>
            <person name="Wink J."/>
        </authorList>
    </citation>
    <scope>NUCLEOTIDE SEQUENCE [LARGE SCALE GENOMIC DNA]</scope>
    <source>
        <strain evidence="3 4">4NS15</strain>
    </source>
</reference>
<feature type="transmembrane region" description="Helical" evidence="1">
    <location>
        <begin position="186"/>
        <end position="214"/>
    </location>
</feature>
<dbReference type="Pfam" id="PF00990">
    <property type="entry name" value="GGDEF"/>
    <property type="match status" value="1"/>
</dbReference>
<evidence type="ECO:0000256" key="1">
    <source>
        <dbReference type="SAM" id="Phobius"/>
    </source>
</evidence>
<dbReference type="InterPro" id="IPR029787">
    <property type="entry name" value="Nucleotide_cyclase"/>
</dbReference>
<dbReference type="RefSeq" id="WP_246367689.1">
    <property type="nucleotide sequence ID" value="NZ_CBCSGW010000017.1"/>
</dbReference>
<dbReference type="PANTHER" id="PTHR45138:SF9">
    <property type="entry name" value="DIGUANYLATE CYCLASE DGCM-RELATED"/>
    <property type="match status" value="1"/>
</dbReference>
<dbReference type="SMART" id="SM00267">
    <property type="entry name" value="GGDEF"/>
    <property type="match status" value="1"/>
</dbReference>
<evidence type="ECO:0000259" key="2">
    <source>
        <dbReference type="PROSITE" id="PS50887"/>
    </source>
</evidence>
<proteinExistence type="predicted"/>
<feature type="transmembrane region" description="Helical" evidence="1">
    <location>
        <begin position="80"/>
        <end position="102"/>
    </location>
</feature>
<dbReference type="InterPro" id="IPR050469">
    <property type="entry name" value="Diguanylate_Cyclase"/>
</dbReference>
<dbReference type="PROSITE" id="PS50887">
    <property type="entry name" value="GGDEF"/>
    <property type="match status" value="1"/>
</dbReference>
<dbReference type="SUPFAM" id="SSF55073">
    <property type="entry name" value="Nucleotide cyclase"/>
    <property type="match status" value="1"/>
</dbReference>
<feature type="transmembrane region" description="Helical" evidence="1">
    <location>
        <begin position="146"/>
        <end position="171"/>
    </location>
</feature>
<protein>
    <submittedName>
        <fullName evidence="3">GGDEF domain-containing diguanylate cyclase</fullName>
    </submittedName>
</protein>
<dbReference type="Proteomes" id="UP000763557">
    <property type="component" value="Unassembled WGS sequence"/>
</dbReference>
<evidence type="ECO:0000313" key="4">
    <source>
        <dbReference type="Proteomes" id="UP000763557"/>
    </source>
</evidence>
<feature type="domain" description="GGDEF" evidence="2">
    <location>
        <begin position="253"/>
        <end position="378"/>
    </location>
</feature>
<dbReference type="CDD" id="cd01949">
    <property type="entry name" value="GGDEF"/>
    <property type="match status" value="1"/>
</dbReference>
<feature type="transmembrane region" description="Helical" evidence="1">
    <location>
        <begin position="114"/>
        <end position="134"/>
    </location>
</feature>
<name>A0ABX2FG96_9PSEU</name>
<dbReference type="Gene3D" id="3.30.70.270">
    <property type="match status" value="1"/>
</dbReference>
<keyword evidence="1" id="KW-0472">Membrane</keyword>
<dbReference type="NCBIfam" id="TIGR00254">
    <property type="entry name" value="GGDEF"/>
    <property type="match status" value="1"/>
</dbReference>
<gene>
    <name evidence="3" type="ORF">GC106_70110</name>
</gene>
<keyword evidence="1" id="KW-0812">Transmembrane</keyword>
<organism evidence="3 4">
    <name type="scientific">Kibdelosporangium persicum</name>
    <dbReference type="NCBI Taxonomy" id="2698649"/>
    <lineage>
        <taxon>Bacteria</taxon>
        <taxon>Bacillati</taxon>
        <taxon>Actinomycetota</taxon>
        <taxon>Actinomycetes</taxon>
        <taxon>Pseudonocardiales</taxon>
        <taxon>Pseudonocardiaceae</taxon>
        <taxon>Kibdelosporangium</taxon>
    </lineage>
</organism>
<accession>A0ABX2FG96</accession>
<dbReference type="EMBL" id="JAAATY010000030">
    <property type="protein sequence ID" value="NRN69750.1"/>
    <property type="molecule type" value="Genomic_DNA"/>
</dbReference>